<name>A0A2G8KM81_STIJA</name>
<feature type="region of interest" description="Disordered" evidence="2">
    <location>
        <begin position="484"/>
        <end position="530"/>
    </location>
</feature>
<feature type="region of interest" description="Disordered" evidence="2">
    <location>
        <begin position="1"/>
        <end position="25"/>
    </location>
</feature>
<evidence type="ECO:0000313" key="5">
    <source>
        <dbReference type="Proteomes" id="UP000230750"/>
    </source>
</evidence>
<feature type="compositionally biased region" description="Basic and acidic residues" evidence="2">
    <location>
        <begin position="520"/>
        <end position="530"/>
    </location>
</feature>
<evidence type="ECO:0000259" key="3">
    <source>
        <dbReference type="PROSITE" id="PS50103"/>
    </source>
</evidence>
<feature type="compositionally biased region" description="Pro residues" evidence="2">
    <location>
        <begin position="494"/>
        <end position="516"/>
    </location>
</feature>
<feature type="region of interest" description="Disordered" evidence="2">
    <location>
        <begin position="319"/>
        <end position="360"/>
    </location>
</feature>
<dbReference type="OrthoDB" id="433738at2759"/>
<gene>
    <name evidence="4" type="ORF">BSL78_14075</name>
</gene>
<evidence type="ECO:0000256" key="2">
    <source>
        <dbReference type="SAM" id="MobiDB-lite"/>
    </source>
</evidence>
<evidence type="ECO:0000256" key="1">
    <source>
        <dbReference type="PROSITE-ProRule" id="PRU00723"/>
    </source>
</evidence>
<reference evidence="4 5" key="1">
    <citation type="journal article" date="2017" name="PLoS Biol.">
        <title>The sea cucumber genome provides insights into morphological evolution and visceral regeneration.</title>
        <authorList>
            <person name="Zhang X."/>
            <person name="Sun L."/>
            <person name="Yuan J."/>
            <person name="Sun Y."/>
            <person name="Gao Y."/>
            <person name="Zhang L."/>
            <person name="Li S."/>
            <person name="Dai H."/>
            <person name="Hamel J.F."/>
            <person name="Liu C."/>
            <person name="Yu Y."/>
            <person name="Liu S."/>
            <person name="Lin W."/>
            <person name="Guo K."/>
            <person name="Jin S."/>
            <person name="Xu P."/>
            <person name="Storey K.B."/>
            <person name="Huan P."/>
            <person name="Zhang T."/>
            <person name="Zhou Y."/>
            <person name="Zhang J."/>
            <person name="Lin C."/>
            <person name="Li X."/>
            <person name="Xing L."/>
            <person name="Huo D."/>
            <person name="Sun M."/>
            <person name="Wang L."/>
            <person name="Mercier A."/>
            <person name="Li F."/>
            <person name="Yang H."/>
            <person name="Xiang J."/>
        </authorList>
    </citation>
    <scope>NUCLEOTIDE SEQUENCE [LARGE SCALE GENOMIC DNA]</scope>
    <source>
        <strain evidence="4">Shaxun</strain>
        <tissue evidence="4">Muscle</tissue>
    </source>
</reference>
<evidence type="ECO:0000313" key="4">
    <source>
        <dbReference type="EMBL" id="PIK49060.1"/>
    </source>
</evidence>
<protein>
    <submittedName>
        <fullName evidence="4">Putative helicase with zinc finger domain 2-like</fullName>
    </submittedName>
</protein>
<keyword evidence="1" id="KW-0862">Zinc</keyword>
<dbReference type="AlphaFoldDB" id="A0A2G8KM81"/>
<feature type="region of interest" description="Disordered" evidence="2">
    <location>
        <begin position="166"/>
        <end position="194"/>
    </location>
</feature>
<feature type="domain" description="C3H1-type" evidence="3">
    <location>
        <begin position="269"/>
        <end position="296"/>
    </location>
</feature>
<comment type="caution">
    <text evidence="4">The sequence shown here is derived from an EMBL/GenBank/DDBJ whole genome shotgun (WGS) entry which is preliminary data.</text>
</comment>
<keyword evidence="5" id="KW-1185">Reference proteome</keyword>
<dbReference type="EMBL" id="MRZV01000484">
    <property type="protein sequence ID" value="PIK49060.1"/>
    <property type="molecule type" value="Genomic_DNA"/>
</dbReference>
<keyword evidence="4" id="KW-0547">Nucleotide-binding</keyword>
<feature type="compositionally biased region" description="Polar residues" evidence="2">
    <location>
        <begin position="616"/>
        <end position="641"/>
    </location>
</feature>
<feature type="compositionally biased region" description="Polar residues" evidence="2">
    <location>
        <begin position="328"/>
        <end position="341"/>
    </location>
</feature>
<dbReference type="InterPro" id="IPR000571">
    <property type="entry name" value="Znf_CCCH"/>
</dbReference>
<organism evidence="4 5">
    <name type="scientific">Stichopus japonicus</name>
    <name type="common">Sea cucumber</name>
    <dbReference type="NCBI Taxonomy" id="307972"/>
    <lineage>
        <taxon>Eukaryota</taxon>
        <taxon>Metazoa</taxon>
        <taxon>Echinodermata</taxon>
        <taxon>Eleutherozoa</taxon>
        <taxon>Echinozoa</taxon>
        <taxon>Holothuroidea</taxon>
        <taxon>Aspidochirotacea</taxon>
        <taxon>Aspidochirotida</taxon>
        <taxon>Stichopodidae</taxon>
        <taxon>Apostichopus</taxon>
    </lineage>
</organism>
<keyword evidence="4" id="KW-0067">ATP-binding</keyword>
<proteinExistence type="predicted"/>
<keyword evidence="4" id="KW-0347">Helicase</keyword>
<dbReference type="Proteomes" id="UP000230750">
    <property type="component" value="Unassembled WGS sequence"/>
</dbReference>
<dbReference type="GO" id="GO:0004386">
    <property type="term" value="F:helicase activity"/>
    <property type="evidence" value="ECO:0007669"/>
    <property type="project" value="UniProtKB-KW"/>
</dbReference>
<keyword evidence="1" id="KW-0479">Metal-binding</keyword>
<sequence>MPDLDPIVDGTQAAEGFDDSEDGEGWERVVKNKGRKGRNGTVLPKPTQSLQRELINATGQEDWFGDNSSVSNGNITKPQRVPFSVQKLPIQKKCQTLKWIIDHKMAVSPVFTKPLTFLLITVDTVIVEVVILVFGFHLLAGEFHTTLWEFIAEGLTSTCSLQQAQSQKNGTNKASSHPYHPPVTNQPTSTYGSRPPPIPDGFNHWLGKFKFRLACLKCFTKNPDKEGFSAYQFYQWQGHICAKDQILCQISSKGGGWGLIRARTNPFHDGYFQMCTHFQSESYCKGHRCHFAHSEEEKELWYAERRASFDREQLLSYLRGREDEQEGSQRPTGVPNSNHGNFTPAHHQSPPTGPQKTSNHVTAVTNGIAPFRHRLKKVCSVCAEGGPSNHQRENVNYCSVPDRHNWKQVVYLVLTKSGSWVGVSSRNAMLSPFTKPVMCKYATNCSYQERMGQSCKFTHSEEEMELWQYQASYKLQSVEEVISVQRKGSSGQGVPPPFPPPPTATAVPPRPPPPPLAEDTQEKQSHQWKHREPPFVLSGNYRLCRYNLMGTCSYSGLADDYNFCRFAHSEDELREWKERHRMKMQEKSYGYKQRDVKVTETQSPWTAMPRQPDTYPKTTSTQQIPSTTGSLGIPSRGSQVSSIPVSRATNQTTQPPPLQNTIPSTTMQTASEISVPMLVMPKMGLTPDNVKKLVIRKTTTTWRIQGSYFHQWKFLVSTSHLNLLRNVGQLPDFHQRHFQMVHSRTHDGLVCEITFRSTVCGFFQQRLFFDFGSHDNSIILFMTAIIGEDSLLPQIPVPPTEEPMTPQAPWTKPHFTIVPYSTESQLEPFYQKLLDDYPHHQRER</sequence>
<feature type="compositionally biased region" description="Polar residues" evidence="2">
    <location>
        <begin position="183"/>
        <end position="192"/>
    </location>
</feature>
<feature type="compositionally biased region" description="Polar residues" evidence="2">
    <location>
        <begin position="166"/>
        <end position="175"/>
    </location>
</feature>
<keyword evidence="1" id="KW-0863">Zinc-finger</keyword>
<dbReference type="PROSITE" id="PS50103">
    <property type="entry name" value="ZF_C3H1"/>
    <property type="match status" value="1"/>
</dbReference>
<feature type="zinc finger region" description="C3H1-type" evidence="1">
    <location>
        <begin position="269"/>
        <end position="296"/>
    </location>
</feature>
<accession>A0A2G8KM81</accession>
<feature type="region of interest" description="Disordered" evidence="2">
    <location>
        <begin position="600"/>
        <end position="641"/>
    </location>
</feature>
<dbReference type="GO" id="GO:0008270">
    <property type="term" value="F:zinc ion binding"/>
    <property type="evidence" value="ECO:0007669"/>
    <property type="project" value="UniProtKB-KW"/>
</dbReference>
<keyword evidence="4" id="KW-0378">Hydrolase</keyword>